<keyword evidence="4 6" id="KW-1133">Transmembrane helix</keyword>
<evidence type="ECO:0000256" key="5">
    <source>
        <dbReference type="ARBA" id="ARBA00023136"/>
    </source>
</evidence>
<feature type="transmembrane region" description="Helical" evidence="6">
    <location>
        <begin position="64"/>
        <end position="86"/>
    </location>
</feature>
<dbReference type="RefSeq" id="WP_110839500.1">
    <property type="nucleotide sequence ID" value="NZ_QJVJ01000003.1"/>
</dbReference>
<feature type="transmembrane region" description="Helical" evidence="6">
    <location>
        <begin position="201"/>
        <end position="227"/>
    </location>
</feature>
<dbReference type="Pfam" id="PF00892">
    <property type="entry name" value="EamA"/>
    <property type="match status" value="2"/>
</dbReference>
<sequence>MNPIRYFTLVVFTTLLMGVAFPVGKIGLAYAPPFLMTGIRFVVAGGLLAALVANKPRPRGGKQWLQAAAIGLIQSAGVMGCCYYSMRWISSGESAIITCTNPLLVIVFGTLFAKASYTGRQWLGVAAGIAGVAVTFGFRVGSIQPGTWIAFAGAACFAAATLLVKRWGPAFDMNVLAAYQMLAGGIALLVLSAAAEHPVFIFTPASVAVVLWLAVMCSVVQFSLWYYLLRNGDPAKTSAYLFLVPLFGVFFSWLLLGEKVDWYVGAGGALICVGIYWVNRAKSAGSAAHAAGRT</sequence>
<dbReference type="PANTHER" id="PTHR32322:SF2">
    <property type="entry name" value="EAMA DOMAIN-CONTAINING PROTEIN"/>
    <property type="match status" value="1"/>
</dbReference>
<feature type="transmembrane region" description="Helical" evidence="6">
    <location>
        <begin position="239"/>
        <end position="256"/>
    </location>
</feature>
<organism evidence="8 9">
    <name type="scientific">Paenibacillus flagellatus</name>
    <dbReference type="NCBI Taxonomy" id="2211139"/>
    <lineage>
        <taxon>Bacteria</taxon>
        <taxon>Bacillati</taxon>
        <taxon>Bacillota</taxon>
        <taxon>Bacilli</taxon>
        <taxon>Bacillales</taxon>
        <taxon>Paenibacillaceae</taxon>
        <taxon>Paenibacillus</taxon>
    </lineage>
</organism>
<dbReference type="PANTHER" id="PTHR32322">
    <property type="entry name" value="INNER MEMBRANE TRANSPORTER"/>
    <property type="match status" value="1"/>
</dbReference>
<dbReference type="InterPro" id="IPR050638">
    <property type="entry name" value="AA-Vitamin_Transporters"/>
</dbReference>
<evidence type="ECO:0000313" key="8">
    <source>
        <dbReference type="EMBL" id="PYI55699.1"/>
    </source>
</evidence>
<feature type="transmembrane region" description="Helical" evidence="6">
    <location>
        <begin position="92"/>
        <end position="113"/>
    </location>
</feature>
<feature type="transmembrane region" description="Helical" evidence="6">
    <location>
        <begin position="122"/>
        <end position="140"/>
    </location>
</feature>
<gene>
    <name evidence="8" type="ORF">DLM86_08205</name>
</gene>
<reference evidence="8 9" key="1">
    <citation type="submission" date="2018-05" db="EMBL/GenBank/DDBJ databases">
        <title>Paenibacillus flagellatus sp. nov., isolated from selenium mineral soil.</title>
        <authorList>
            <person name="Dai X."/>
        </authorList>
    </citation>
    <scope>NUCLEOTIDE SEQUENCE [LARGE SCALE GENOMIC DNA]</scope>
    <source>
        <strain evidence="8 9">DXL2</strain>
    </source>
</reference>
<dbReference type="EMBL" id="QJVJ01000003">
    <property type="protein sequence ID" value="PYI55699.1"/>
    <property type="molecule type" value="Genomic_DNA"/>
</dbReference>
<dbReference type="SUPFAM" id="SSF103481">
    <property type="entry name" value="Multidrug resistance efflux transporter EmrE"/>
    <property type="match status" value="2"/>
</dbReference>
<protein>
    <submittedName>
        <fullName evidence="8">EamA family transporter</fullName>
    </submittedName>
</protein>
<evidence type="ECO:0000256" key="2">
    <source>
        <dbReference type="ARBA" id="ARBA00007362"/>
    </source>
</evidence>
<feature type="transmembrane region" description="Helical" evidence="6">
    <location>
        <begin position="146"/>
        <end position="164"/>
    </location>
</feature>
<keyword evidence="5 6" id="KW-0472">Membrane</keyword>
<comment type="subcellular location">
    <subcellularLocation>
        <location evidence="1">Endomembrane system</location>
        <topology evidence="1">Multi-pass membrane protein</topology>
    </subcellularLocation>
</comment>
<dbReference type="Proteomes" id="UP000247476">
    <property type="component" value="Unassembled WGS sequence"/>
</dbReference>
<comment type="caution">
    <text evidence="8">The sequence shown here is derived from an EMBL/GenBank/DDBJ whole genome shotgun (WGS) entry which is preliminary data.</text>
</comment>
<keyword evidence="9" id="KW-1185">Reference proteome</keyword>
<dbReference type="InterPro" id="IPR037185">
    <property type="entry name" value="EmrE-like"/>
</dbReference>
<proteinExistence type="inferred from homology"/>
<evidence type="ECO:0000259" key="7">
    <source>
        <dbReference type="Pfam" id="PF00892"/>
    </source>
</evidence>
<evidence type="ECO:0000256" key="4">
    <source>
        <dbReference type="ARBA" id="ARBA00022989"/>
    </source>
</evidence>
<feature type="domain" description="EamA" evidence="7">
    <location>
        <begin position="146"/>
        <end position="279"/>
    </location>
</feature>
<feature type="transmembrane region" description="Helical" evidence="6">
    <location>
        <begin position="262"/>
        <end position="279"/>
    </location>
</feature>
<evidence type="ECO:0000256" key="1">
    <source>
        <dbReference type="ARBA" id="ARBA00004127"/>
    </source>
</evidence>
<keyword evidence="3 6" id="KW-0812">Transmembrane</keyword>
<dbReference type="InterPro" id="IPR000620">
    <property type="entry name" value="EamA_dom"/>
</dbReference>
<feature type="domain" description="EamA" evidence="7">
    <location>
        <begin position="9"/>
        <end position="136"/>
    </location>
</feature>
<evidence type="ECO:0000256" key="6">
    <source>
        <dbReference type="SAM" id="Phobius"/>
    </source>
</evidence>
<dbReference type="GO" id="GO:0016020">
    <property type="term" value="C:membrane"/>
    <property type="evidence" value="ECO:0007669"/>
    <property type="project" value="UniProtKB-SubCell"/>
</dbReference>
<feature type="transmembrane region" description="Helical" evidence="6">
    <location>
        <begin position="176"/>
        <end position="195"/>
    </location>
</feature>
<evidence type="ECO:0000256" key="3">
    <source>
        <dbReference type="ARBA" id="ARBA00022692"/>
    </source>
</evidence>
<dbReference type="OrthoDB" id="149142at2"/>
<evidence type="ECO:0000313" key="9">
    <source>
        <dbReference type="Proteomes" id="UP000247476"/>
    </source>
</evidence>
<feature type="transmembrane region" description="Helical" evidence="6">
    <location>
        <begin position="30"/>
        <end position="52"/>
    </location>
</feature>
<dbReference type="AlphaFoldDB" id="A0A2V5K878"/>
<comment type="similarity">
    <text evidence="2">Belongs to the EamA transporter family.</text>
</comment>
<accession>A0A2V5K878</accession>
<name>A0A2V5K878_9BACL</name>